<name>A0A0P0W3X4_ORYSJ</name>
<reference evidence="1 2" key="2">
    <citation type="journal article" date="2013" name="Plant Cell Physiol.">
        <title>Rice Annotation Project Database (RAP-DB): an integrative and interactive database for rice genomics.</title>
        <authorList>
            <person name="Sakai H."/>
            <person name="Lee S.S."/>
            <person name="Tanaka T."/>
            <person name="Numa H."/>
            <person name="Kim J."/>
            <person name="Kawahara Y."/>
            <person name="Wakimoto H."/>
            <person name="Yang C.C."/>
            <person name="Iwamoto M."/>
            <person name="Abe T."/>
            <person name="Yamada Y."/>
            <person name="Muto A."/>
            <person name="Inokuchi H."/>
            <person name="Ikemura T."/>
            <person name="Matsumoto T."/>
            <person name="Sasaki T."/>
            <person name="Itoh T."/>
        </authorList>
    </citation>
    <scope>NUCLEOTIDE SEQUENCE [LARGE SCALE GENOMIC DNA]</scope>
    <source>
        <strain evidence="2">cv. Nipponbare</strain>
    </source>
</reference>
<proteinExistence type="predicted"/>
<dbReference type="AlphaFoldDB" id="A0A0P0W3X4"/>
<accession>A0A0P0W3X4</accession>
<reference evidence="1 2" key="3">
    <citation type="journal article" date="2013" name="Rice">
        <title>Improvement of the Oryza sativa Nipponbare reference genome using next generation sequence and optical map data.</title>
        <authorList>
            <person name="Kawahara Y."/>
            <person name="de la Bastide M."/>
            <person name="Hamilton J.P."/>
            <person name="Kanamori H."/>
            <person name="McCombie W.R."/>
            <person name="Ouyang S."/>
            <person name="Schwartz D.C."/>
            <person name="Tanaka T."/>
            <person name="Wu J."/>
            <person name="Zhou S."/>
            <person name="Childs K.L."/>
            <person name="Davidson R.M."/>
            <person name="Lin H."/>
            <person name="Quesada-Ocampo L."/>
            <person name="Vaillancourt B."/>
            <person name="Sakai H."/>
            <person name="Lee S.S."/>
            <person name="Kim J."/>
            <person name="Numa H."/>
            <person name="Itoh T."/>
            <person name="Buell C.R."/>
            <person name="Matsumoto T."/>
        </authorList>
    </citation>
    <scope>NUCLEOTIDE SEQUENCE [LARGE SCALE GENOMIC DNA]</scope>
    <source>
        <strain evidence="2">cv. Nipponbare</strain>
    </source>
</reference>
<dbReference type="InParanoid" id="A0A0P0W3X4"/>
<dbReference type="PaxDb" id="39947-A0A0P0W3X4"/>
<organism evidence="1 2">
    <name type="scientific">Oryza sativa subsp. japonica</name>
    <name type="common">Rice</name>
    <dbReference type="NCBI Taxonomy" id="39947"/>
    <lineage>
        <taxon>Eukaryota</taxon>
        <taxon>Viridiplantae</taxon>
        <taxon>Streptophyta</taxon>
        <taxon>Embryophyta</taxon>
        <taxon>Tracheophyta</taxon>
        <taxon>Spermatophyta</taxon>
        <taxon>Magnoliopsida</taxon>
        <taxon>Liliopsida</taxon>
        <taxon>Poales</taxon>
        <taxon>Poaceae</taxon>
        <taxon>BOP clade</taxon>
        <taxon>Oryzoideae</taxon>
        <taxon>Oryzeae</taxon>
        <taxon>Oryzinae</taxon>
        <taxon>Oryza</taxon>
        <taxon>Oryza sativa</taxon>
    </lineage>
</organism>
<protein>
    <submittedName>
        <fullName evidence="1">Os03g0758551 protein</fullName>
    </submittedName>
</protein>
<dbReference type="Gramene" id="Os03t0758551-00">
    <property type="protein sequence ID" value="Os03t0758551-00"/>
    <property type="gene ID" value="Os03g0758551"/>
</dbReference>
<evidence type="ECO:0000313" key="2">
    <source>
        <dbReference type="Proteomes" id="UP000059680"/>
    </source>
</evidence>
<reference evidence="2" key="1">
    <citation type="journal article" date="2005" name="Nature">
        <title>The map-based sequence of the rice genome.</title>
        <authorList>
            <consortium name="International rice genome sequencing project (IRGSP)"/>
            <person name="Matsumoto T."/>
            <person name="Wu J."/>
            <person name="Kanamori H."/>
            <person name="Katayose Y."/>
            <person name="Fujisawa M."/>
            <person name="Namiki N."/>
            <person name="Mizuno H."/>
            <person name="Yamamoto K."/>
            <person name="Antonio B.A."/>
            <person name="Baba T."/>
            <person name="Sakata K."/>
            <person name="Nagamura Y."/>
            <person name="Aoki H."/>
            <person name="Arikawa K."/>
            <person name="Arita K."/>
            <person name="Bito T."/>
            <person name="Chiden Y."/>
            <person name="Fujitsuka N."/>
            <person name="Fukunaka R."/>
            <person name="Hamada M."/>
            <person name="Harada C."/>
            <person name="Hayashi A."/>
            <person name="Hijishita S."/>
            <person name="Honda M."/>
            <person name="Hosokawa S."/>
            <person name="Ichikawa Y."/>
            <person name="Idonuma A."/>
            <person name="Iijima M."/>
            <person name="Ikeda M."/>
            <person name="Ikeno M."/>
            <person name="Ito K."/>
            <person name="Ito S."/>
            <person name="Ito T."/>
            <person name="Ito Y."/>
            <person name="Ito Y."/>
            <person name="Iwabuchi A."/>
            <person name="Kamiya K."/>
            <person name="Karasawa W."/>
            <person name="Kurita K."/>
            <person name="Katagiri S."/>
            <person name="Kikuta A."/>
            <person name="Kobayashi H."/>
            <person name="Kobayashi N."/>
            <person name="Machita K."/>
            <person name="Maehara T."/>
            <person name="Masukawa M."/>
            <person name="Mizubayashi T."/>
            <person name="Mukai Y."/>
            <person name="Nagasaki H."/>
            <person name="Nagata Y."/>
            <person name="Naito S."/>
            <person name="Nakashima M."/>
            <person name="Nakama Y."/>
            <person name="Nakamichi Y."/>
            <person name="Nakamura M."/>
            <person name="Meguro A."/>
            <person name="Negishi M."/>
            <person name="Ohta I."/>
            <person name="Ohta T."/>
            <person name="Okamoto M."/>
            <person name="Ono N."/>
            <person name="Saji S."/>
            <person name="Sakaguchi M."/>
            <person name="Sakai K."/>
            <person name="Shibata M."/>
            <person name="Shimokawa T."/>
            <person name="Song J."/>
            <person name="Takazaki Y."/>
            <person name="Terasawa K."/>
            <person name="Tsugane M."/>
            <person name="Tsuji K."/>
            <person name="Ueda S."/>
            <person name="Waki K."/>
            <person name="Yamagata H."/>
            <person name="Yamamoto M."/>
            <person name="Yamamoto S."/>
            <person name="Yamane H."/>
            <person name="Yoshiki S."/>
            <person name="Yoshihara R."/>
            <person name="Yukawa K."/>
            <person name="Zhong H."/>
            <person name="Yano M."/>
            <person name="Yuan Q."/>
            <person name="Ouyang S."/>
            <person name="Liu J."/>
            <person name="Jones K.M."/>
            <person name="Gansberger K."/>
            <person name="Moffat K."/>
            <person name="Hill J."/>
            <person name="Bera J."/>
            <person name="Fadrosh D."/>
            <person name="Jin S."/>
            <person name="Johri S."/>
            <person name="Kim M."/>
            <person name="Overton L."/>
            <person name="Reardon M."/>
            <person name="Tsitrin T."/>
            <person name="Vuong H."/>
            <person name="Weaver B."/>
            <person name="Ciecko A."/>
            <person name="Tallon L."/>
            <person name="Jackson J."/>
            <person name="Pai G."/>
            <person name="Aken S.V."/>
            <person name="Utterback T."/>
            <person name="Reidmuller S."/>
            <person name="Feldblyum T."/>
            <person name="Hsiao J."/>
            <person name="Zismann V."/>
            <person name="Iobst S."/>
            <person name="de Vazeille A.R."/>
            <person name="Buell C.R."/>
            <person name="Ying K."/>
            <person name="Li Y."/>
            <person name="Lu T."/>
            <person name="Huang Y."/>
            <person name="Zhao Q."/>
            <person name="Feng Q."/>
            <person name="Zhang L."/>
            <person name="Zhu J."/>
            <person name="Weng Q."/>
            <person name="Mu J."/>
            <person name="Lu Y."/>
            <person name="Fan D."/>
            <person name="Liu Y."/>
            <person name="Guan J."/>
            <person name="Zhang Y."/>
            <person name="Yu S."/>
            <person name="Liu X."/>
            <person name="Zhang Y."/>
            <person name="Hong G."/>
            <person name="Han B."/>
            <person name="Choisne N."/>
            <person name="Demange N."/>
            <person name="Orjeda G."/>
            <person name="Samain S."/>
            <person name="Cattolico L."/>
            <person name="Pelletier E."/>
            <person name="Couloux A."/>
            <person name="Segurens B."/>
            <person name="Wincker P."/>
            <person name="D'Hont A."/>
            <person name="Scarpelli C."/>
            <person name="Weissenbach J."/>
            <person name="Salanoubat M."/>
            <person name="Quetier F."/>
            <person name="Yu Y."/>
            <person name="Kim H.R."/>
            <person name="Rambo T."/>
            <person name="Currie J."/>
            <person name="Collura K."/>
            <person name="Luo M."/>
            <person name="Yang T."/>
            <person name="Ammiraju J.S.S."/>
            <person name="Engler F."/>
            <person name="Soderlund C."/>
            <person name="Wing R.A."/>
            <person name="Palmer L.E."/>
            <person name="de la Bastide M."/>
            <person name="Spiegel L."/>
            <person name="Nascimento L."/>
            <person name="Zutavern T."/>
            <person name="O'Shaughnessy A."/>
            <person name="Dike S."/>
            <person name="Dedhia N."/>
            <person name="Preston R."/>
            <person name="Balija V."/>
            <person name="McCombie W.R."/>
            <person name="Chow T."/>
            <person name="Chen H."/>
            <person name="Chung M."/>
            <person name="Chen C."/>
            <person name="Shaw J."/>
            <person name="Wu H."/>
            <person name="Hsiao K."/>
            <person name="Chao Y."/>
            <person name="Chu M."/>
            <person name="Cheng C."/>
            <person name="Hour A."/>
            <person name="Lee P."/>
            <person name="Lin S."/>
            <person name="Lin Y."/>
            <person name="Liou J."/>
            <person name="Liu S."/>
            <person name="Hsing Y."/>
            <person name="Raghuvanshi S."/>
            <person name="Mohanty A."/>
            <person name="Bharti A.K."/>
            <person name="Gaur A."/>
            <person name="Gupta V."/>
            <person name="Kumar D."/>
            <person name="Ravi V."/>
            <person name="Vij S."/>
            <person name="Kapur A."/>
            <person name="Khurana P."/>
            <person name="Khurana P."/>
            <person name="Khurana J.P."/>
            <person name="Tyagi A.K."/>
            <person name="Gaikwad K."/>
            <person name="Singh A."/>
            <person name="Dalal V."/>
            <person name="Srivastava S."/>
            <person name="Dixit A."/>
            <person name="Pal A.K."/>
            <person name="Ghazi I.A."/>
            <person name="Yadav M."/>
            <person name="Pandit A."/>
            <person name="Bhargava A."/>
            <person name="Sureshbabu K."/>
            <person name="Batra K."/>
            <person name="Sharma T.R."/>
            <person name="Mohapatra T."/>
            <person name="Singh N.K."/>
            <person name="Messing J."/>
            <person name="Nelson A.B."/>
            <person name="Fuks G."/>
            <person name="Kavchok S."/>
            <person name="Keizer G."/>
            <person name="Linton E."/>
            <person name="Llaca V."/>
            <person name="Song R."/>
            <person name="Tanyolac B."/>
            <person name="Young S."/>
            <person name="Ho-Il K."/>
            <person name="Hahn J.H."/>
            <person name="Sangsakoo G."/>
            <person name="Vanavichit A."/>
            <person name="de Mattos Luiz.A.T."/>
            <person name="Zimmer P.D."/>
            <person name="Malone G."/>
            <person name="Dellagostin O."/>
            <person name="de Oliveira A.C."/>
            <person name="Bevan M."/>
            <person name="Bancroft I."/>
            <person name="Minx P."/>
            <person name="Cordum H."/>
            <person name="Wilson R."/>
            <person name="Cheng Z."/>
            <person name="Jin W."/>
            <person name="Jiang J."/>
            <person name="Leong S.A."/>
            <person name="Iwama H."/>
            <person name="Gojobori T."/>
            <person name="Itoh T."/>
            <person name="Niimura Y."/>
            <person name="Fujii Y."/>
            <person name="Habara T."/>
            <person name="Sakai H."/>
            <person name="Sato Y."/>
            <person name="Wilson G."/>
            <person name="Kumar K."/>
            <person name="McCouch S."/>
            <person name="Juretic N."/>
            <person name="Hoen D."/>
            <person name="Wright S."/>
            <person name="Bruskiewich R."/>
            <person name="Bureau T."/>
            <person name="Miyao A."/>
            <person name="Hirochika H."/>
            <person name="Nishikawa T."/>
            <person name="Kadowaki K."/>
            <person name="Sugiura M."/>
            <person name="Burr B."/>
            <person name="Sasaki T."/>
        </authorList>
    </citation>
    <scope>NUCLEOTIDE SEQUENCE [LARGE SCALE GENOMIC DNA]</scope>
    <source>
        <strain evidence="2">cv. Nipponbare</strain>
    </source>
</reference>
<dbReference type="Proteomes" id="UP000059680">
    <property type="component" value="Chromosome 3"/>
</dbReference>
<dbReference type="EMBL" id="AP014959">
    <property type="protein sequence ID" value="BAS86484.1"/>
    <property type="molecule type" value="Genomic_DNA"/>
</dbReference>
<gene>
    <name evidence="1" type="ordered locus">Os03g0758551</name>
    <name evidence="1" type="ORF">OSNPB_030758551</name>
</gene>
<evidence type="ECO:0000313" key="1">
    <source>
        <dbReference type="EMBL" id="BAS86484.1"/>
    </source>
</evidence>
<keyword evidence="2" id="KW-1185">Reference proteome</keyword>
<sequence length="37" mass="4147">MAVVVPARLFVLRMLRVVRLNPLQRGAASVVEVNQML</sequence>